<evidence type="ECO:0008006" key="3">
    <source>
        <dbReference type="Google" id="ProtNLM"/>
    </source>
</evidence>
<name>A0ABW8IHC9_9GAMM</name>
<dbReference type="Proteomes" id="UP001620409">
    <property type="component" value="Unassembled WGS sequence"/>
</dbReference>
<evidence type="ECO:0000313" key="2">
    <source>
        <dbReference type="Proteomes" id="UP001620409"/>
    </source>
</evidence>
<evidence type="ECO:0000313" key="1">
    <source>
        <dbReference type="EMBL" id="MFK2854599.1"/>
    </source>
</evidence>
<dbReference type="EMBL" id="JADIKI010000022">
    <property type="protein sequence ID" value="MFK2854599.1"/>
    <property type="molecule type" value="Genomic_DNA"/>
</dbReference>
<keyword evidence="2" id="KW-1185">Reference proteome</keyword>
<protein>
    <recommendedName>
        <fullName evidence="3">Lipoprotein</fullName>
    </recommendedName>
</protein>
<comment type="caution">
    <text evidence="1">The sequence shown here is derived from an EMBL/GenBank/DDBJ whole genome shotgun (WGS) entry which is preliminary data.</text>
</comment>
<organism evidence="1 2">
    <name type="scientific">Dyella humi</name>
    <dbReference type="NCBI Taxonomy" id="1770547"/>
    <lineage>
        <taxon>Bacteria</taxon>
        <taxon>Pseudomonadati</taxon>
        <taxon>Pseudomonadota</taxon>
        <taxon>Gammaproteobacteria</taxon>
        <taxon>Lysobacterales</taxon>
        <taxon>Rhodanobacteraceae</taxon>
        <taxon>Dyella</taxon>
    </lineage>
</organism>
<proteinExistence type="predicted"/>
<gene>
    <name evidence="1" type="ORF">ISP18_08350</name>
</gene>
<accession>A0ABW8IHC9</accession>
<sequence length="224" mass="25301">MDELNELYQKVLLVVVGVLLSCALAGCTKKKDLSAPPLNPHPKEAVHIHVSFDNPDDAKLYRLSMDGLYQNQQEECGYIASWWVGNFVYPSGQFDIPNESSDPKYGDFTIYLDRYNRETCNWEFSSFGIEVTHISTRWAASTAFGRESIAPGNEFKTVCTFVSADPNMCWDQPRPDPPKLFHKVPLTLRVSQDSALLHPRLPGFFDHFLEPMHPADASSTNSQN</sequence>
<reference evidence="1 2" key="1">
    <citation type="submission" date="2020-10" db="EMBL/GenBank/DDBJ databases">
        <title>Phylogeny of dyella-like bacteria.</title>
        <authorList>
            <person name="Fu J."/>
        </authorList>
    </citation>
    <scope>NUCLEOTIDE SEQUENCE [LARGE SCALE GENOMIC DNA]</scope>
    <source>
        <strain evidence="1 2">DHG40</strain>
    </source>
</reference>
<dbReference type="RefSeq" id="WP_380009395.1">
    <property type="nucleotide sequence ID" value="NZ_JADIKI010000022.1"/>
</dbReference>